<evidence type="ECO:0000313" key="6">
    <source>
        <dbReference type="Proteomes" id="UP000001307"/>
    </source>
</evidence>
<feature type="region of interest" description="Disordered" evidence="1">
    <location>
        <begin position="322"/>
        <end position="604"/>
    </location>
</feature>
<dbReference type="Gene3D" id="2.30.42.10">
    <property type="match status" value="1"/>
</dbReference>
<evidence type="ECO:0000256" key="1">
    <source>
        <dbReference type="SAM" id="MobiDB-lite"/>
    </source>
</evidence>
<feature type="compositionally biased region" description="Basic and acidic residues" evidence="1">
    <location>
        <begin position="334"/>
        <end position="344"/>
    </location>
</feature>
<feature type="compositionally biased region" description="Acidic residues" evidence="1">
    <location>
        <begin position="215"/>
        <end position="225"/>
    </location>
</feature>
<feature type="compositionally biased region" description="Basic and acidic residues" evidence="1">
    <location>
        <begin position="406"/>
        <end position="416"/>
    </location>
</feature>
<feature type="domain" description="PDZ" evidence="3">
    <location>
        <begin position="631"/>
        <end position="680"/>
    </location>
</feature>
<feature type="region of interest" description="Disordered" evidence="1">
    <location>
        <begin position="72"/>
        <end position="115"/>
    </location>
</feature>
<evidence type="ECO:0000313" key="5">
    <source>
        <dbReference type="EMBL" id="CBY24702.1"/>
    </source>
</evidence>
<feature type="domain" description="HTH myb-type" evidence="4">
    <location>
        <begin position="906"/>
        <end position="963"/>
    </location>
</feature>
<feature type="compositionally biased region" description="Basic residues" evidence="1">
    <location>
        <begin position="437"/>
        <end position="446"/>
    </location>
</feature>
<keyword evidence="6" id="KW-1185">Reference proteome</keyword>
<evidence type="ECO:0000259" key="2">
    <source>
        <dbReference type="PROSITE" id="PS50090"/>
    </source>
</evidence>
<feature type="compositionally biased region" description="Basic residues" evidence="1">
    <location>
        <begin position="572"/>
        <end position="586"/>
    </location>
</feature>
<organism evidence="5">
    <name type="scientific">Oikopleura dioica</name>
    <name type="common">Tunicate</name>
    <dbReference type="NCBI Taxonomy" id="34765"/>
    <lineage>
        <taxon>Eukaryota</taxon>
        <taxon>Metazoa</taxon>
        <taxon>Chordata</taxon>
        <taxon>Tunicata</taxon>
        <taxon>Appendicularia</taxon>
        <taxon>Copelata</taxon>
        <taxon>Oikopleuridae</taxon>
        <taxon>Oikopleura</taxon>
    </lineage>
</organism>
<dbReference type="InParanoid" id="E4XJR7"/>
<feature type="compositionally biased region" description="Basic and acidic residues" evidence="1">
    <location>
        <begin position="588"/>
        <end position="604"/>
    </location>
</feature>
<dbReference type="InterPro" id="IPR009057">
    <property type="entry name" value="Homeodomain-like_sf"/>
</dbReference>
<feature type="compositionally biased region" description="Polar residues" evidence="1">
    <location>
        <begin position="156"/>
        <end position="172"/>
    </location>
</feature>
<dbReference type="PROSITE" id="PS50106">
    <property type="entry name" value="PDZ"/>
    <property type="match status" value="1"/>
</dbReference>
<feature type="compositionally biased region" description="Polar residues" evidence="1">
    <location>
        <begin position="381"/>
        <end position="396"/>
    </location>
</feature>
<feature type="region of interest" description="Disordered" evidence="1">
    <location>
        <begin position="193"/>
        <end position="248"/>
    </location>
</feature>
<feature type="compositionally biased region" description="Polar residues" evidence="1">
    <location>
        <begin position="132"/>
        <end position="147"/>
    </location>
</feature>
<dbReference type="EMBL" id="FN653062">
    <property type="protein sequence ID" value="CBY24702.1"/>
    <property type="molecule type" value="Genomic_DNA"/>
</dbReference>
<dbReference type="Gene3D" id="1.10.246.220">
    <property type="match status" value="1"/>
</dbReference>
<feature type="region of interest" description="Disordered" evidence="1">
    <location>
        <begin position="865"/>
        <end position="911"/>
    </location>
</feature>
<gene>
    <name evidence="5" type="ORF">GSOID_T00012871001</name>
</gene>
<feature type="domain" description="Myb-like" evidence="2">
    <location>
        <begin position="906"/>
        <end position="959"/>
    </location>
</feature>
<dbReference type="OrthoDB" id="196547at2759"/>
<feature type="compositionally biased region" description="Basic residues" evidence="1">
    <location>
        <begin position="785"/>
        <end position="794"/>
    </location>
</feature>
<dbReference type="SUPFAM" id="SSF46689">
    <property type="entry name" value="Homeodomain-like"/>
    <property type="match status" value="1"/>
</dbReference>
<feature type="region of interest" description="Disordered" evidence="1">
    <location>
        <begin position="780"/>
        <end position="809"/>
    </location>
</feature>
<sequence length="971" mass="109595">MVFYFTCQSRPDLAQKYIIYMGRDKFENEALIHNGWPEDLWFHVDAEIISEQRILNQLKHILKVLVISPMQTRSEDSHASKSSSDDSSLYKTPQNSPQSAQYRTAEENNAENTESPSIIVASHLEDINEAVTTKDSSTQDSGETLAQRNKPDSQDMAIQTSASQADNKSSKMLTEDSIDLEEEVPSHIQLVFEKQGSEDSDYSTPPSSPERNAEIDETQVPDDDYFQNLRSPRSDEDESIDHRSEHTEADFIEDINNELQFDVIEEDESFLAAVSSARAANMQMFIDRSKTCTKIEDKLRYQVIKNLFSTDNEELQQMATWKPVIPELEDDETEERKAPPKRTELPPPSPKKKKNNSSQASAEISSQSQNQQMSEAEENWSQEVHSGISEESQSSRARPFIPEDAFLERILKEDPSQKSATNLKQRISDFLFPSKRSPPKNKRKRSKSSDKSENNTSKRAAVKTSVLNPSADITVPRRPGRDALSDITDLSSAFDNDSPIRVRKLKAKQSKKLTASLTRNEKSLERTRLEKRSDQPTCSKYFQAADNSSDEEQRAPISLRRKKQKDSAKLPKMTKLKSATKSRAISKLRIESSSRKKAGKQDTVVRKSLRSINSSLETRDPREVFEEVAITIKDVKNIEGKIGLTFDTEKSSLISVKEVVAGSPADISGFKAGDIIVSFNRTRCSYKSRVTLSVFLCLFTESEETDFDFVVVRDLPDTFSAGEASDADTSEISDISDMKHISNVISQDADNTNIEEPNQDTTNPVYETFDVTANTSAFADSSTLKTKRPKRKRKDISLAGDVTNEEGSETTNRVYETFDVSENNHASNTEKTFDASLSDISYNSSAAEKVKQRVRKIGLTHYINPRPESIASRKRNQSDSDDDFMSAISSPASTRGQQKTTSSKMSMTKKRRRWDYGEDANLIIGLNRYGTDWAKIKAKLFSSSERTNVNIKDRHRQLLKEGDSRVKKNYN</sequence>
<dbReference type="PROSITE" id="PS50090">
    <property type="entry name" value="MYB_LIKE"/>
    <property type="match status" value="1"/>
</dbReference>
<evidence type="ECO:0000259" key="4">
    <source>
        <dbReference type="PROSITE" id="PS51294"/>
    </source>
</evidence>
<reference evidence="5" key="1">
    <citation type="journal article" date="2010" name="Science">
        <title>Plasticity of animal genome architecture unmasked by rapid evolution of a pelagic tunicate.</title>
        <authorList>
            <person name="Denoeud F."/>
            <person name="Henriet S."/>
            <person name="Mungpakdee S."/>
            <person name="Aury J.M."/>
            <person name="Da Silva C."/>
            <person name="Brinkmann H."/>
            <person name="Mikhaleva J."/>
            <person name="Olsen L.C."/>
            <person name="Jubin C."/>
            <person name="Canestro C."/>
            <person name="Bouquet J.M."/>
            <person name="Danks G."/>
            <person name="Poulain J."/>
            <person name="Campsteijn C."/>
            <person name="Adamski M."/>
            <person name="Cross I."/>
            <person name="Yadetie F."/>
            <person name="Muffato M."/>
            <person name="Louis A."/>
            <person name="Butcher S."/>
            <person name="Tsagkogeorga G."/>
            <person name="Konrad A."/>
            <person name="Singh S."/>
            <person name="Jensen M.F."/>
            <person name="Cong E.H."/>
            <person name="Eikeseth-Otteraa H."/>
            <person name="Noel B."/>
            <person name="Anthouard V."/>
            <person name="Porcel B.M."/>
            <person name="Kachouri-Lafond R."/>
            <person name="Nishino A."/>
            <person name="Ugolini M."/>
            <person name="Chourrout P."/>
            <person name="Nishida H."/>
            <person name="Aasland R."/>
            <person name="Huzurbazar S."/>
            <person name="Westhof E."/>
            <person name="Delsuc F."/>
            <person name="Lehrach H."/>
            <person name="Reinhardt R."/>
            <person name="Weissenbach J."/>
            <person name="Roy S.W."/>
            <person name="Artiguenave F."/>
            <person name="Postlethwait J.H."/>
            <person name="Manak J.R."/>
            <person name="Thompson E.M."/>
            <person name="Jaillon O."/>
            <person name="Du Pasquier L."/>
            <person name="Boudinot P."/>
            <person name="Liberles D.A."/>
            <person name="Volff J.N."/>
            <person name="Philippe H."/>
            <person name="Lenhard B."/>
            <person name="Roest Crollius H."/>
            <person name="Wincker P."/>
            <person name="Chourrout D."/>
        </authorList>
    </citation>
    <scope>NUCLEOTIDE SEQUENCE [LARGE SCALE GENOMIC DNA]</scope>
</reference>
<protein>
    <recommendedName>
        <fullName evidence="7">PDZ domain-containing protein</fullName>
    </recommendedName>
</protein>
<feature type="compositionally biased region" description="Polar residues" evidence="1">
    <location>
        <begin position="887"/>
        <end position="898"/>
    </location>
</feature>
<dbReference type="InterPro" id="IPR001478">
    <property type="entry name" value="PDZ"/>
</dbReference>
<dbReference type="AlphaFoldDB" id="E4XJR7"/>
<dbReference type="SUPFAM" id="SSF50156">
    <property type="entry name" value="PDZ domain-like"/>
    <property type="match status" value="1"/>
</dbReference>
<dbReference type="InterPro" id="IPR008532">
    <property type="entry name" value="NFACT_RNA-bd"/>
</dbReference>
<proteinExistence type="predicted"/>
<evidence type="ECO:0000259" key="3">
    <source>
        <dbReference type="PROSITE" id="PS50106"/>
    </source>
</evidence>
<dbReference type="Proteomes" id="UP000001307">
    <property type="component" value="Unassembled WGS sequence"/>
</dbReference>
<feature type="compositionally biased region" description="Basic and acidic residues" evidence="1">
    <location>
        <begin position="519"/>
        <end position="534"/>
    </location>
</feature>
<dbReference type="Pfam" id="PF05670">
    <property type="entry name" value="NFACT-R_1"/>
    <property type="match status" value="1"/>
</dbReference>
<dbReference type="InterPro" id="IPR036034">
    <property type="entry name" value="PDZ_sf"/>
</dbReference>
<feature type="compositionally biased region" description="Basic residues" evidence="1">
    <location>
        <begin position="501"/>
        <end position="511"/>
    </location>
</feature>
<feature type="region of interest" description="Disordered" evidence="1">
    <location>
        <begin position="132"/>
        <end position="173"/>
    </location>
</feature>
<dbReference type="PROSITE" id="PS51294">
    <property type="entry name" value="HTH_MYB"/>
    <property type="match status" value="1"/>
</dbReference>
<dbReference type="SMART" id="SM00228">
    <property type="entry name" value="PDZ"/>
    <property type="match status" value="1"/>
</dbReference>
<feature type="compositionally biased region" description="Low complexity" evidence="1">
    <location>
        <begin position="356"/>
        <end position="372"/>
    </location>
</feature>
<name>E4XJR7_OIKDI</name>
<accession>E4XJR7</accession>
<dbReference type="InterPro" id="IPR017930">
    <property type="entry name" value="Myb_dom"/>
</dbReference>
<dbReference type="InterPro" id="IPR001005">
    <property type="entry name" value="SANT/Myb"/>
</dbReference>
<feature type="compositionally biased region" description="Polar residues" evidence="1">
    <location>
        <begin position="89"/>
        <end position="102"/>
    </location>
</feature>
<evidence type="ECO:0008006" key="7">
    <source>
        <dbReference type="Google" id="ProtNLM"/>
    </source>
</evidence>
<dbReference type="CDD" id="cd11660">
    <property type="entry name" value="SANT_TRF"/>
    <property type="match status" value="1"/>
</dbReference>